<protein>
    <submittedName>
        <fullName evidence="1">Uncharacterized protein</fullName>
    </submittedName>
</protein>
<keyword evidence="2" id="KW-1185">Reference proteome</keyword>
<evidence type="ECO:0000313" key="1">
    <source>
        <dbReference type="EMBL" id="GGF73992.1"/>
    </source>
</evidence>
<dbReference type="AlphaFoldDB" id="A0A917FFX0"/>
<organism evidence="1 2">
    <name type="scientific">Terasakiella brassicae</name>
    <dbReference type="NCBI Taxonomy" id="1634917"/>
    <lineage>
        <taxon>Bacteria</taxon>
        <taxon>Pseudomonadati</taxon>
        <taxon>Pseudomonadota</taxon>
        <taxon>Alphaproteobacteria</taxon>
        <taxon>Rhodospirillales</taxon>
        <taxon>Terasakiellaceae</taxon>
        <taxon>Terasakiella</taxon>
    </lineage>
</organism>
<proteinExistence type="predicted"/>
<dbReference type="EMBL" id="BMHV01000030">
    <property type="protein sequence ID" value="GGF73992.1"/>
    <property type="molecule type" value="Genomic_DNA"/>
</dbReference>
<accession>A0A917FFX0</accession>
<sequence length="79" mass="9102">MLLPIGVLSYIRYILSHSLWNHLKKNSSSYMKQNESLHFYIRRLGETNDMIDVKLLTNVSHSLSLPSLGDIILPNNSLF</sequence>
<name>A0A917FFX0_9PROT</name>
<comment type="caution">
    <text evidence="1">The sequence shown here is derived from an EMBL/GenBank/DDBJ whole genome shotgun (WGS) entry which is preliminary data.</text>
</comment>
<reference evidence="1" key="1">
    <citation type="journal article" date="2014" name="Int. J. Syst. Evol. Microbiol.">
        <title>Complete genome sequence of Corynebacterium casei LMG S-19264T (=DSM 44701T), isolated from a smear-ripened cheese.</title>
        <authorList>
            <consortium name="US DOE Joint Genome Institute (JGI-PGF)"/>
            <person name="Walter F."/>
            <person name="Albersmeier A."/>
            <person name="Kalinowski J."/>
            <person name="Ruckert C."/>
        </authorList>
    </citation>
    <scope>NUCLEOTIDE SEQUENCE</scope>
    <source>
        <strain evidence="1">CGMCC 1.15254</strain>
    </source>
</reference>
<gene>
    <name evidence="1" type="ORF">GCM10011332_30060</name>
</gene>
<dbReference type="Proteomes" id="UP000632498">
    <property type="component" value="Unassembled WGS sequence"/>
</dbReference>
<reference evidence="1" key="2">
    <citation type="submission" date="2020-09" db="EMBL/GenBank/DDBJ databases">
        <authorList>
            <person name="Sun Q."/>
            <person name="Zhou Y."/>
        </authorList>
    </citation>
    <scope>NUCLEOTIDE SEQUENCE</scope>
    <source>
        <strain evidence="1">CGMCC 1.15254</strain>
    </source>
</reference>
<evidence type="ECO:0000313" key="2">
    <source>
        <dbReference type="Proteomes" id="UP000632498"/>
    </source>
</evidence>